<proteinExistence type="predicted"/>
<accession>A0A7H9F317</accession>
<dbReference type="EMBL" id="CP068231">
    <property type="protein sequence ID" value="QQX12728.1"/>
    <property type="molecule type" value="Genomic_DNA"/>
</dbReference>
<protein>
    <submittedName>
        <fullName evidence="1">Uncharacterized protein</fullName>
    </submittedName>
</protein>
<evidence type="ECO:0000313" key="1">
    <source>
        <dbReference type="EMBL" id="QQX12728.1"/>
    </source>
</evidence>
<sequence>MCNCQAMARDLSETMGGKYPASLHAPLCEDFQQVPFTRIEVDGSGCIVPESEAAAVIAGLGDEEYSVSTVHLTQDQFDRLPESAGF</sequence>
<reference evidence="1" key="1">
    <citation type="submission" date="2021-01" db="EMBL/GenBank/DDBJ databases">
        <title>GES Beta-lactamases isolated from hospital effluents in Brazil.</title>
        <authorList>
            <person name="Conte D."/>
            <person name="Mesa D."/>
            <person name="Palmeiro J.K."/>
            <person name="Dalla-Costa L.M."/>
        </authorList>
    </citation>
    <scope>NUCLEOTIDE SEQUENCE [LARGE SCALE GENOMIC DNA]</scope>
    <source>
        <strain evidence="1">Aero21</strain>
        <plasmid evidence="1">p1</plasmid>
    </source>
</reference>
<name>A0A7H9F317_AERCA</name>
<organism evidence="1">
    <name type="scientific">Aeromonas caviae</name>
    <name type="common">Aeromonas punctata</name>
    <dbReference type="NCBI Taxonomy" id="648"/>
    <lineage>
        <taxon>Bacteria</taxon>
        <taxon>Pseudomonadati</taxon>
        <taxon>Pseudomonadota</taxon>
        <taxon>Gammaproteobacteria</taxon>
        <taxon>Aeromonadales</taxon>
        <taxon>Aeromonadaceae</taxon>
        <taxon>Aeromonas</taxon>
    </lineage>
</organism>
<geneLocation type="plasmid" evidence="1">
    <name>p1</name>
</geneLocation>
<dbReference type="AlphaFoldDB" id="A0A7H9F317"/>
<keyword evidence="1" id="KW-0614">Plasmid</keyword>
<gene>
    <name evidence="1" type="ORF">JC965_26765</name>
</gene>
<dbReference type="RefSeq" id="WP_180911627.1">
    <property type="nucleotide sequence ID" value="NZ_CP047983.1"/>
</dbReference>